<evidence type="ECO:0000313" key="2">
    <source>
        <dbReference type="Proteomes" id="UP000001235"/>
    </source>
</evidence>
<dbReference type="AlphaFoldDB" id="D9SCY9"/>
<keyword evidence="2" id="KW-1185">Reference proteome</keyword>
<dbReference type="Gene3D" id="3.40.50.2000">
    <property type="entry name" value="Glycogen Phosphorylase B"/>
    <property type="match status" value="1"/>
</dbReference>
<dbReference type="Proteomes" id="UP000001235">
    <property type="component" value="Chromosome"/>
</dbReference>
<dbReference type="RefSeq" id="WP_013292620.1">
    <property type="nucleotide sequence ID" value="NC_014394.1"/>
</dbReference>
<dbReference type="HOGENOM" id="CLU_044082_1_0_4"/>
<dbReference type="PANTHER" id="PTHR38134:SF2">
    <property type="entry name" value="GALACTOKINASE"/>
    <property type="match status" value="1"/>
</dbReference>
<sequence>MSNPRHLVVSVSGHGFGHVAQTAPILNALHQRCPQLRITVRSSAPESHLRSRIHAPFDYLNSTGDIGMVMSSALTVDIEKSRSAYHAFHADWDARVTEEARLLKSLGADRVFSNVGYLPLAGAQRAGIANVALCSLNWADIYRHYCCDGTDTRDETIAAQIQSSYAGADVFWRTTPGMAMSNLANVTPVAPIAAIGTRRRGELNRHLKLSAQEKLVLVSMGGISSRLPVENWPRLDGVRYLLQANCSDQHPDAINFEALPFSFYDLLASSDVLLCKPGYGSFVEAAGSGVPVLYANRPDWPESPALIAWLQQHGVCREIPQNSLENGDFSGMLIQILDAPAVDRVTPNGAEHVALYLAEY</sequence>
<protein>
    <recommendedName>
        <fullName evidence="3">Glycosyl transferase family 28 C-terminal domain-containing protein</fullName>
    </recommendedName>
</protein>
<gene>
    <name evidence="1" type="ordered locus">Galf_0637</name>
</gene>
<dbReference type="InterPro" id="IPR053205">
    <property type="entry name" value="GHMP_kinase_L-arabinokinase"/>
</dbReference>
<dbReference type="eggNOG" id="COG1819">
    <property type="taxonomic scope" value="Bacteria"/>
</dbReference>
<dbReference type="STRING" id="395494.Galf_0637"/>
<name>D9SCY9_GALCS</name>
<accession>D9SCY9</accession>
<dbReference type="SUPFAM" id="SSF53756">
    <property type="entry name" value="UDP-Glycosyltransferase/glycogen phosphorylase"/>
    <property type="match status" value="1"/>
</dbReference>
<organism evidence="1 2">
    <name type="scientific">Gallionella capsiferriformans (strain ES-2)</name>
    <name type="common">Gallionella ferruginea capsiferriformans (strain ES-2)</name>
    <dbReference type="NCBI Taxonomy" id="395494"/>
    <lineage>
        <taxon>Bacteria</taxon>
        <taxon>Pseudomonadati</taxon>
        <taxon>Pseudomonadota</taxon>
        <taxon>Betaproteobacteria</taxon>
        <taxon>Nitrosomonadales</taxon>
        <taxon>Gallionellaceae</taxon>
        <taxon>Gallionella</taxon>
    </lineage>
</organism>
<proteinExistence type="predicted"/>
<dbReference type="KEGG" id="gca:Galf_0637"/>
<dbReference type="EMBL" id="CP002159">
    <property type="protein sequence ID" value="ADL54678.1"/>
    <property type="molecule type" value="Genomic_DNA"/>
</dbReference>
<evidence type="ECO:0008006" key="3">
    <source>
        <dbReference type="Google" id="ProtNLM"/>
    </source>
</evidence>
<evidence type="ECO:0000313" key="1">
    <source>
        <dbReference type="EMBL" id="ADL54678.1"/>
    </source>
</evidence>
<reference evidence="1 2" key="1">
    <citation type="submission" date="2010-08" db="EMBL/GenBank/DDBJ databases">
        <title>Complete sequence of Gallionella capsiferriformans ES-2.</title>
        <authorList>
            <consortium name="US DOE Joint Genome Institute"/>
            <person name="Lucas S."/>
            <person name="Copeland A."/>
            <person name="Lapidus A."/>
            <person name="Cheng J.-F."/>
            <person name="Bruce D."/>
            <person name="Goodwin L."/>
            <person name="Pitluck S."/>
            <person name="Chertkov O."/>
            <person name="Davenport K.W."/>
            <person name="Detter J.C."/>
            <person name="Han C."/>
            <person name="Tapia R."/>
            <person name="Land M."/>
            <person name="Hauser L."/>
            <person name="Chang Y.-J."/>
            <person name="Jeffries C."/>
            <person name="Kyrpides N."/>
            <person name="Ivanova N."/>
            <person name="Mikhailova N."/>
            <person name="Shelobolina E.S."/>
            <person name="Picardal F."/>
            <person name="Roden E."/>
            <person name="Emerson D."/>
            <person name="Woyke T."/>
        </authorList>
    </citation>
    <scope>NUCLEOTIDE SEQUENCE [LARGE SCALE GENOMIC DNA]</scope>
    <source>
        <strain evidence="1 2">ES-2</strain>
    </source>
</reference>
<dbReference type="PANTHER" id="PTHR38134">
    <property type="entry name" value="SLR1395 PROTEIN"/>
    <property type="match status" value="1"/>
</dbReference>